<dbReference type="Proteomes" id="UP000219281">
    <property type="component" value="Unassembled WGS sequence"/>
</dbReference>
<dbReference type="RefSeq" id="WP_097131241.1">
    <property type="nucleotide sequence ID" value="NZ_SSBV01000002.1"/>
</dbReference>
<protein>
    <submittedName>
        <fullName evidence="2">Uncharacterized protein</fullName>
    </submittedName>
</protein>
<keyword evidence="1" id="KW-0732">Signal</keyword>
<organism evidence="2 3">
    <name type="scientific">Pedobacter xixiisoli</name>
    <dbReference type="NCBI Taxonomy" id="1476464"/>
    <lineage>
        <taxon>Bacteria</taxon>
        <taxon>Pseudomonadati</taxon>
        <taxon>Bacteroidota</taxon>
        <taxon>Sphingobacteriia</taxon>
        <taxon>Sphingobacteriales</taxon>
        <taxon>Sphingobacteriaceae</taxon>
        <taxon>Pedobacter</taxon>
    </lineage>
</organism>
<proteinExistence type="predicted"/>
<reference evidence="3" key="1">
    <citation type="submission" date="2017-09" db="EMBL/GenBank/DDBJ databases">
        <authorList>
            <person name="Varghese N."/>
            <person name="Submissions S."/>
        </authorList>
    </citation>
    <scope>NUCLEOTIDE SEQUENCE [LARGE SCALE GENOMIC DNA]</scope>
    <source>
        <strain evidence="3">CGMCC 1.12803</strain>
    </source>
</reference>
<evidence type="ECO:0000313" key="2">
    <source>
        <dbReference type="EMBL" id="SOD14927.1"/>
    </source>
</evidence>
<accession>A0A285ZZ73</accession>
<sequence>MRWLIFFMLLSVANFSFAQKFNFPRLITQTTKPIQSIPKNWKVIDSVQGDLNKDNQKDLVLILEHNTAVNEDRAYGNYEIELITETQKPRILAIYFKDTNNRYRLAVQNNDFVLRSEEGGKMGDPLKGLRIDSGKLTLSFEGGNDWRWKLNYEFEYLQKQWNLVTANNVYYHKDSGEMVDKQYDFVDRTIKTVVGSIFKRNIANDTDEDILVFGSTRTLNDFKKPWTWEVTKDNYL</sequence>
<gene>
    <name evidence="2" type="ORF">SAMN06297358_1891</name>
</gene>
<evidence type="ECO:0000256" key="1">
    <source>
        <dbReference type="SAM" id="SignalP"/>
    </source>
</evidence>
<dbReference type="EMBL" id="OCMT01000002">
    <property type="protein sequence ID" value="SOD14927.1"/>
    <property type="molecule type" value="Genomic_DNA"/>
</dbReference>
<keyword evidence="3" id="KW-1185">Reference proteome</keyword>
<name>A0A285ZZ73_9SPHI</name>
<dbReference type="AlphaFoldDB" id="A0A285ZZ73"/>
<feature type="chain" id="PRO_5013352554" evidence="1">
    <location>
        <begin position="19"/>
        <end position="236"/>
    </location>
</feature>
<evidence type="ECO:0000313" key="3">
    <source>
        <dbReference type="Proteomes" id="UP000219281"/>
    </source>
</evidence>
<dbReference type="OrthoDB" id="86940at2"/>
<feature type="signal peptide" evidence="1">
    <location>
        <begin position="1"/>
        <end position="18"/>
    </location>
</feature>